<feature type="domain" description="TonB-dependent receptor plug" evidence="9">
    <location>
        <begin position="126"/>
        <end position="249"/>
    </location>
</feature>
<dbReference type="FunFam" id="2.170.130.10:FF:000008">
    <property type="entry name" value="SusC/RagA family TonB-linked outer membrane protein"/>
    <property type="match status" value="1"/>
</dbReference>
<evidence type="ECO:0000313" key="10">
    <source>
        <dbReference type="EMBL" id="MDC1751546.1"/>
    </source>
</evidence>
<dbReference type="SUPFAM" id="SSF56935">
    <property type="entry name" value="Porins"/>
    <property type="match status" value="1"/>
</dbReference>
<dbReference type="NCBIfam" id="TIGR04056">
    <property type="entry name" value="OMP_RagA_SusC"/>
    <property type="match status" value="1"/>
</dbReference>
<dbReference type="Proteomes" id="UP000260844">
    <property type="component" value="Unassembled WGS sequence"/>
</dbReference>
<dbReference type="Pfam" id="PF13715">
    <property type="entry name" value="CarbopepD_reg_2"/>
    <property type="match status" value="1"/>
</dbReference>
<dbReference type="InterPro" id="IPR023996">
    <property type="entry name" value="TonB-dep_OMP_SusC/RagA"/>
</dbReference>
<keyword evidence="2 7" id="KW-0813">Transport</keyword>
<dbReference type="SUPFAM" id="SSF49464">
    <property type="entry name" value="Carboxypeptidase regulatory domain-like"/>
    <property type="match status" value="1"/>
</dbReference>
<name>A0A3E5BNP8_BACUN</name>
<evidence type="ECO:0000256" key="8">
    <source>
        <dbReference type="SAM" id="SignalP"/>
    </source>
</evidence>
<evidence type="ECO:0000256" key="5">
    <source>
        <dbReference type="ARBA" id="ARBA00023136"/>
    </source>
</evidence>
<feature type="chain" id="PRO_5042709216" evidence="8">
    <location>
        <begin position="29"/>
        <end position="1081"/>
    </location>
</feature>
<evidence type="ECO:0000256" key="1">
    <source>
        <dbReference type="ARBA" id="ARBA00004571"/>
    </source>
</evidence>
<accession>A0A3E5BNP8</accession>
<dbReference type="GO" id="GO:0009279">
    <property type="term" value="C:cell outer membrane"/>
    <property type="evidence" value="ECO:0007669"/>
    <property type="project" value="UniProtKB-SubCell"/>
</dbReference>
<dbReference type="InterPro" id="IPR008969">
    <property type="entry name" value="CarboxyPept-like_regulatory"/>
</dbReference>
<dbReference type="EMBL" id="QSPV01000002">
    <property type="protein sequence ID" value="RGJ96471.1"/>
    <property type="molecule type" value="Genomic_DNA"/>
</dbReference>
<evidence type="ECO:0000313" key="12">
    <source>
        <dbReference type="Proteomes" id="UP000260844"/>
    </source>
</evidence>
<dbReference type="InterPro" id="IPR037066">
    <property type="entry name" value="Plug_dom_sf"/>
</dbReference>
<evidence type="ECO:0000256" key="6">
    <source>
        <dbReference type="ARBA" id="ARBA00023237"/>
    </source>
</evidence>
<protein>
    <submittedName>
        <fullName evidence="11">TonB-dependent receptor</fullName>
    </submittedName>
</protein>
<comment type="caution">
    <text evidence="11">The sequence shown here is derived from an EMBL/GenBank/DDBJ whole genome shotgun (WGS) entry which is preliminary data.</text>
</comment>
<comment type="subcellular location">
    <subcellularLocation>
        <location evidence="1 7">Cell outer membrane</location>
        <topology evidence="1 7">Multi-pass membrane protein</topology>
    </subcellularLocation>
</comment>
<dbReference type="Gene3D" id="2.40.170.20">
    <property type="entry name" value="TonB-dependent receptor, beta-barrel domain"/>
    <property type="match status" value="1"/>
</dbReference>
<evidence type="ECO:0000256" key="4">
    <source>
        <dbReference type="ARBA" id="ARBA00022692"/>
    </source>
</evidence>
<keyword evidence="4 7" id="KW-0812">Transmembrane</keyword>
<keyword evidence="11" id="KW-0675">Receptor</keyword>
<evidence type="ECO:0000256" key="2">
    <source>
        <dbReference type="ARBA" id="ARBA00022448"/>
    </source>
</evidence>
<reference evidence="11 12" key="1">
    <citation type="submission" date="2018-08" db="EMBL/GenBank/DDBJ databases">
        <title>A genome reference for cultivated species of the human gut microbiota.</title>
        <authorList>
            <person name="Zou Y."/>
            <person name="Xue W."/>
            <person name="Luo G."/>
        </authorList>
    </citation>
    <scope>NUCLEOTIDE SEQUENCE [LARGE SCALE GENOMIC DNA]</scope>
    <source>
        <strain evidence="11 12">TM04-30</strain>
    </source>
</reference>
<dbReference type="AlphaFoldDB" id="A0A3E5BNP8"/>
<dbReference type="InterPro" id="IPR039426">
    <property type="entry name" value="TonB-dep_rcpt-like"/>
</dbReference>
<comment type="similarity">
    <text evidence="7">Belongs to the TonB-dependent receptor family.</text>
</comment>
<dbReference type="InterPro" id="IPR012910">
    <property type="entry name" value="Plug_dom"/>
</dbReference>
<keyword evidence="3 7" id="KW-1134">Transmembrane beta strand</keyword>
<dbReference type="InterPro" id="IPR036942">
    <property type="entry name" value="Beta-barrel_TonB_sf"/>
</dbReference>
<evidence type="ECO:0000256" key="7">
    <source>
        <dbReference type="PROSITE-ProRule" id="PRU01360"/>
    </source>
</evidence>
<dbReference type="Proteomes" id="UP001218502">
    <property type="component" value="Unassembled WGS sequence"/>
</dbReference>
<dbReference type="Gene3D" id="2.60.40.1120">
    <property type="entry name" value="Carboxypeptidase-like, regulatory domain"/>
    <property type="match status" value="1"/>
</dbReference>
<organism evidence="11 12">
    <name type="scientific">Bacteroides uniformis</name>
    <dbReference type="NCBI Taxonomy" id="820"/>
    <lineage>
        <taxon>Bacteria</taxon>
        <taxon>Pseudomonadati</taxon>
        <taxon>Bacteroidota</taxon>
        <taxon>Bacteroidia</taxon>
        <taxon>Bacteroidales</taxon>
        <taxon>Bacteroidaceae</taxon>
        <taxon>Bacteroides</taxon>
    </lineage>
</organism>
<dbReference type="Pfam" id="PF07715">
    <property type="entry name" value="Plug"/>
    <property type="match status" value="1"/>
</dbReference>
<gene>
    <name evidence="11" type="ORF">DXD40_03210</name>
    <name evidence="10" type="ORF">POY80_03685</name>
</gene>
<keyword evidence="8" id="KW-0732">Signal</keyword>
<dbReference type="EMBL" id="JAQNQY010000003">
    <property type="protein sequence ID" value="MDC1751546.1"/>
    <property type="molecule type" value="Genomic_DNA"/>
</dbReference>
<dbReference type="InterPro" id="IPR023997">
    <property type="entry name" value="TonB-dep_OMP_SusC/RagA_CS"/>
</dbReference>
<dbReference type="FunFam" id="2.60.40.1120:FF:000003">
    <property type="entry name" value="Outer membrane protein Omp121"/>
    <property type="match status" value="1"/>
</dbReference>
<sequence length="1081" mass="120584">MKRLHKAMTRIVGVLLMALMMVPSGLKAETTEMLQTSKITGVVTDDFGEPIIGVTVRVKNAQNGAVTDVNGRYSVNAPKNATLVFSFIGYRTQEVAIKGKTTVNVTLQEDSQMLEEVVAIGYGAVPKRDLTGAVSSLKSEDLLKTNPVSINQGLQGKLAGVNVSQSDGAPGAGVNIQIRGANSFTTSTEPLYIVDGMPYSVGEAPATDYGTKSKNNPLSTISPQDIQSIEVLKDASATAIYGSRAANGVVIITTKSGAEGKAKVQFSANFSVAKSVKTIDVLDACDYANYQNERKANGWLFDGLEYAPDSFTYPTVGRWDDIKEPDPETGEMVVVGKKYKPSPQDFRNGFELNGQMFYGSRWQDQIFRTSFSQDYSISVSGGDKKGSYMYSGGYLDQQGIITNTYYKRYNIRANNTRKINDYIELGANISFTNAENRLARTNTETSGLITSAISYDPTLPLRDPEKESGFSENNSTGLSNPYLAAHNEKNVLLTKNVFASGFGVISFTDWLQFRQNLGYSYSYDERNQYYNRWTSSGRPSDGLGIKNDQVYESLTSESLLTFNKKFGVHAVNVVGGFTYDKVMWRSKYLRSSKYPSDGNEENNIGAGVEGREMTSDRGRSQLMSYLVRGNYNLLDRYMLTFSFRRDGSSRLSPLDRWSNFYSGALAWRLSDEAFIKSLNFFDNLKLRISAGQTGSQSVSPYATRTVLTAKDNNYPFAGSLENGMAQNRYNAAAPTLLSWETTTQYDIGLDASFLNNRVNLVADVYYKKTEGMLMDKMISWMSGFKQIKANFGNVTNKGVEVSLNVIPVKTRSFMWTLDANISFNKNEIGGLQADHFIPDLVWGFNNVFLMRNGHPIGTLYGYVEDGFYDNEAEVRADPYYKNATDAKIKSMVGEIKYKNMDDDPVIDDRDRAIIGDTNPDYQYGLTSTMTYKDWTFSFFLQGIEGNDILNVNLNRFTMNNSDNVPYFVWNSRWTPENRRNAKYPRSLITNARSVKASDRYVQDGSYLRCKNISLSYRLRHPVKYVESINIVASVSNLFTITGYDWFDPDVNAFGGDSSRRGVDLASYPSARTFNLGIQLSF</sequence>
<keyword evidence="5 7" id="KW-0472">Membrane</keyword>
<evidence type="ECO:0000259" key="9">
    <source>
        <dbReference type="Pfam" id="PF07715"/>
    </source>
</evidence>
<proteinExistence type="inferred from homology"/>
<dbReference type="NCBIfam" id="TIGR04057">
    <property type="entry name" value="SusC_RagA_signa"/>
    <property type="match status" value="1"/>
</dbReference>
<dbReference type="RefSeq" id="WP_022401715.1">
    <property type="nucleotide sequence ID" value="NZ_JAQNQY010000003.1"/>
</dbReference>
<keyword evidence="6 7" id="KW-0998">Cell outer membrane</keyword>
<evidence type="ECO:0000256" key="3">
    <source>
        <dbReference type="ARBA" id="ARBA00022452"/>
    </source>
</evidence>
<dbReference type="Gene3D" id="2.170.130.10">
    <property type="entry name" value="TonB-dependent receptor, plug domain"/>
    <property type="match status" value="1"/>
</dbReference>
<feature type="signal peptide" evidence="8">
    <location>
        <begin position="1"/>
        <end position="28"/>
    </location>
</feature>
<evidence type="ECO:0000313" key="11">
    <source>
        <dbReference type="EMBL" id="RGJ96471.1"/>
    </source>
</evidence>
<reference evidence="10" key="2">
    <citation type="submission" date="2022-10" db="EMBL/GenBank/DDBJ databases">
        <title>Human gut microbiome strain richness.</title>
        <authorList>
            <person name="Chen-Liaw A."/>
        </authorList>
    </citation>
    <scope>NUCLEOTIDE SEQUENCE</scope>
    <source>
        <strain evidence="10">A1_m1001262Bd0_191120</strain>
    </source>
</reference>
<dbReference type="PROSITE" id="PS52016">
    <property type="entry name" value="TONB_DEPENDENT_REC_3"/>
    <property type="match status" value="1"/>
</dbReference>